<evidence type="ECO:0000256" key="1">
    <source>
        <dbReference type="SAM" id="SignalP"/>
    </source>
</evidence>
<keyword evidence="3" id="KW-1185">Reference proteome</keyword>
<name>A0ABX7KAR8_9SPHN</name>
<evidence type="ECO:0000313" key="3">
    <source>
        <dbReference type="Proteomes" id="UP000663637"/>
    </source>
</evidence>
<reference evidence="2 3" key="1">
    <citation type="submission" date="2020-09" db="EMBL/GenBank/DDBJ databases">
        <title>Complete genome sequence of altererythrobacter flavus SS-21NJ, isolated from Dongying oil sludge in Shandong province.</title>
        <authorList>
            <person name="Sun S."/>
            <person name="Zhang Z."/>
        </authorList>
    </citation>
    <scope>NUCLEOTIDE SEQUENCE [LARGE SCALE GENOMIC DNA]</scope>
    <source>
        <strain evidence="2 3">SS-21NJ</strain>
    </source>
</reference>
<organism evidence="2 3">
    <name type="scientific">Tsuneonella flava</name>
    <dbReference type="NCBI Taxonomy" id="2055955"/>
    <lineage>
        <taxon>Bacteria</taxon>
        <taxon>Pseudomonadati</taxon>
        <taxon>Pseudomonadota</taxon>
        <taxon>Alphaproteobacteria</taxon>
        <taxon>Sphingomonadales</taxon>
        <taxon>Erythrobacteraceae</taxon>
        <taxon>Tsuneonella</taxon>
    </lineage>
</organism>
<dbReference type="Proteomes" id="UP000663637">
    <property type="component" value="Chromosome"/>
</dbReference>
<feature type="chain" id="PRO_5045894659" evidence="1">
    <location>
        <begin position="23"/>
        <end position="244"/>
    </location>
</feature>
<proteinExistence type="predicted"/>
<sequence length="244" mass="25348">MAGFLRSATMAAALAMSSGALAAGPLPVDAPIPNDLKERVFLPASAVAGVRDKMERVVGYWAFVDKNGKIEVTTLRPASFTGESALTKVTLGSGKPSYETILTSSKDLNAAIPVLNFSWSTNQKGQVTITDSAQFVAKGDPTSTDWDNLPVPTNGGHWVFIDAATVSVVQTSILTEKSGGLSALLQAFSIGGKNYQALSGTSSDLIVALFVKRNPLDLAAGLVTMKQASALAVTESSLNALSAQ</sequence>
<evidence type="ECO:0000313" key="2">
    <source>
        <dbReference type="EMBL" id="QSB43600.1"/>
    </source>
</evidence>
<feature type="signal peptide" evidence="1">
    <location>
        <begin position="1"/>
        <end position="22"/>
    </location>
</feature>
<dbReference type="EMBL" id="CP061510">
    <property type="protein sequence ID" value="QSB43600.1"/>
    <property type="molecule type" value="Genomic_DNA"/>
</dbReference>
<gene>
    <name evidence="2" type="ORF">IDJ81_09445</name>
</gene>
<accession>A0ABX7KAR8</accession>
<dbReference type="RefSeq" id="WP_205440937.1">
    <property type="nucleotide sequence ID" value="NZ_CP061510.1"/>
</dbReference>
<protein>
    <submittedName>
        <fullName evidence="2">Uncharacterized protein</fullName>
    </submittedName>
</protein>
<keyword evidence="1" id="KW-0732">Signal</keyword>